<dbReference type="SUPFAM" id="SSF54106">
    <property type="entry name" value="LysM domain"/>
    <property type="match status" value="1"/>
</dbReference>
<evidence type="ECO:0000256" key="1">
    <source>
        <dbReference type="SAM" id="MobiDB-lite"/>
    </source>
</evidence>
<dbReference type="CDD" id="cd00118">
    <property type="entry name" value="LysM"/>
    <property type="match status" value="1"/>
</dbReference>
<feature type="region of interest" description="Disordered" evidence="1">
    <location>
        <begin position="314"/>
        <end position="386"/>
    </location>
</feature>
<keyword evidence="3" id="KW-0675">Receptor</keyword>
<dbReference type="Gene3D" id="3.10.350.10">
    <property type="entry name" value="LysM domain"/>
    <property type="match status" value="1"/>
</dbReference>
<reference evidence="3 4" key="1">
    <citation type="submission" date="2021-06" db="EMBL/GenBank/DDBJ databases">
        <title>Caerostris extrusa draft genome.</title>
        <authorList>
            <person name="Kono N."/>
            <person name="Arakawa K."/>
        </authorList>
    </citation>
    <scope>NUCLEOTIDE SEQUENCE [LARGE SCALE GENOMIC DNA]</scope>
</reference>
<feature type="compositionally biased region" description="Basic and acidic residues" evidence="1">
    <location>
        <begin position="314"/>
        <end position="324"/>
    </location>
</feature>
<dbReference type="EMBL" id="BPLR01011395">
    <property type="protein sequence ID" value="GIY46295.1"/>
    <property type="molecule type" value="Genomic_DNA"/>
</dbReference>
<evidence type="ECO:0000313" key="4">
    <source>
        <dbReference type="Proteomes" id="UP001054945"/>
    </source>
</evidence>
<dbReference type="InterPro" id="IPR036779">
    <property type="entry name" value="LysM_dom_sf"/>
</dbReference>
<dbReference type="Pfam" id="PF01476">
    <property type="entry name" value="LysM"/>
    <property type="match status" value="1"/>
</dbReference>
<feature type="compositionally biased region" description="Basic and acidic residues" evidence="1">
    <location>
        <begin position="18"/>
        <end position="30"/>
    </location>
</feature>
<feature type="region of interest" description="Disordered" evidence="1">
    <location>
        <begin position="542"/>
        <end position="582"/>
    </location>
</feature>
<comment type="caution">
    <text evidence="3">The sequence shown here is derived from an EMBL/GenBank/DDBJ whole genome shotgun (WGS) entry which is preliminary data.</text>
</comment>
<gene>
    <name evidence="3" type="primary">NCOA7</name>
    <name evidence="3" type="ORF">CEXT_506862</name>
</gene>
<protein>
    <submittedName>
        <fullName evidence="3">Nuclear receptor coactivator 7</fullName>
    </submittedName>
</protein>
<feature type="compositionally biased region" description="Pro residues" evidence="1">
    <location>
        <begin position="339"/>
        <end position="348"/>
    </location>
</feature>
<organism evidence="3 4">
    <name type="scientific">Caerostris extrusa</name>
    <name type="common">Bark spider</name>
    <name type="synonym">Caerostris bankana</name>
    <dbReference type="NCBI Taxonomy" id="172846"/>
    <lineage>
        <taxon>Eukaryota</taxon>
        <taxon>Metazoa</taxon>
        <taxon>Ecdysozoa</taxon>
        <taxon>Arthropoda</taxon>
        <taxon>Chelicerata</taxon>
        <taxon>Arachnida</taxon>
        <taxon>Araneae</taxon>
        <taxon>Araneomorphae</taxon>
        <taxon>Entelegynae</taxon>
        <taxon>Araneoidea</taxon>
        <taxon>Araneidae</taxon>
        <taxon>Caerostris</taxon>
    </lineage>
</organism>
<feature type="region of interest" description="Disordered" evidence="1">
    <location>
        <begin position="1"/>
        <end position="94"/>
    </location>
</feature>
<dbReference type="SMART" id="SM00257">
    <property type="entry name" value="LysM"/>
    <property type="match status" value="1"/>
</dbReference>
<sequence length="609" mass="67689">MLDQRASGSSDGPLRCRRLPDRGPCEREFSPLRGGIGISWQSEGEPESRNEDQNQALKAEPCSALDAGATADEGATSQDKKPLGRTLTQPHGTEQYKVQASDTLAGIAARFDTTPSELAKLNRLAARMVFPGQLLFVPEKRNREPDEPGEEQEASDTLLPPQDEAGERRPSVTDALRIPYRRASERAHRFLKVKARHFTDGQGVVSGVLIITPNAVMFDPNVSDPLVIEHGVESYGVIAPLDMLMRAAIYFDIAHMKVQHAALDIAEPRPKVEIYFGKMIEEQPTCEEEYNISPPLKTKAPSIEVDPVVEKKVSETTTFSKEDLSQTTCTSQEDTSKIPPEPSVPEPTAPTQTTVTENGALSESQPPTEDVVPKAGGKTTTGDSVDSFDEEVSDAFAATEAQASEAPSESRRERMLKRLSYPMEGRGSEDEELKEQEEEQLEPPADTGVGYQNLVEEKPEIFEQLDKLLSKQKEEAEGPPLYLCLRMGIPKERKPHPSPVLSYGKKRARSEYWFSILRSRVEDLYNFLQQWIPNLYGDVDDVDPDEAGFTPIDDSLPDEEEEDEEKESEEGEGEGGEKEAPRSFLKLVEEHFGFKSISPGDWEVRDFLL</sequence>
<dbReference type="InterPro" id="IPR018392">
    <property type="entry name" value="LysM"/>
</dbReference>
<feature type="compositionally biased region" description="Polar residues" evidence="1">
    <location>
        <begin position="352"/>
        <end position="367"/>
    </location>
</feature>
<dbReference type="AlphaFoldDB" id="A0AAV4TN77"/>
<feature type="region of interest" description="Disordered" evidence="1">
    <location>
        <begin position="138"/>
        <end position="172"/>
    </location>
</feature>
<dbReference type="PROSITE" id="PS51782">
    <property type="entry name" value="LYSM"/>
    <property type="match status" value="1"/>
</dbReference>
<name>A0AAV4TN77_CAEEX</name>
<feature type="region of interest" description="Disordered" evidence="1">
    <location>
        <begin position="419"/>
        <end position="449"/>
    </location>
</feature>
<feature type="domain" description="LysM" evidence="2">
    <location>
        <begin position="94"/>
        <end position="137"/>
    </location>
</feature>
<evidence type="ECO:0000259" key="2">
    <source>
        <dbReference type="PROSITE" id="PS51782"/>
    </source>
</evidence>
<feature type="compositionally biased region" description="Acidic residues" evidence="1">
    <location>
        <begin position="429"/>
        <end position="441"/>
    </location>
</feature>
<accession>A0AAV4TN77</accession>
<feature type="compositionally biased region" description="Acidic residues" evidence="1">
    <location>
        <begin position="555"/>
        <end position="574"/>
    </location>
</feature>
<dbReference type="Proteomes" id="UP001054945">
    <property type="component" value="Unassembled WGS sequence"/>
</dbReference>
<evidence type="ECO:0000313" key="3">
    <source>
        <dbReference type="EMBL" id="GIY46295.1"/>
    </source>
</evidence>
<keyword evidence="4" id="KW-1185">Reference proteome</keyword>
<feature type="compositionally biased region" description="Polar residues" evidence="1">
    <location>
        <begin position="1"/>
        <end position="10"/>
    </location>
</feature>
<proteinExistence type="predicted"/>